<proteinExistence type="inferred from homology"/>
<dbReference type="Gene3D" id="3.40.50.720">
    <property type="entry name" value="NAD(P)-binding Rossmann-like Domain"/>
    <property type="match status" value="1"/>
</dbReference>
<reference evidence="5" key="1">
    <citation type="journal article" date="2020" name="Phytopathology">
        <title>Genome sequence of the chestnut blight fungus Cryphonectria parasitica EP155: A fundamental resource for an archetypical invasive plant pathogen.</title>
        <authorList>
            <person name="Crouch J.A."/>
            <person name="Dawe A."/>
            <person name="Aerts A."/>
            <person name="Barry K."/>
            <person name="Churchill A.C.L."/>
            <person name="Grimwood J."/>
            <person name="Hillman B."/>
            <person name="Milgroom M.G."/>
            <person name="Pangilinan J."/>
            <person name="Smith M."/>
            <person name="Salamov A."/>
            <person name="Schmutz J."/>
            <person name="Yadav J."/>
            <person name="Grigoriev I.V."/>
            <person name="Nuss D."/>
        </authorList>
    </citation>
    <scope>NUCLEOTIDE SEQUENCE</scope>
    <source>
        <strain evidence="5">EP155</strain>
    </source>
</reference>
<dbReference type="EMBL" id="MU032349">
    <property type="protein sequence ID" value="KAF3763901.1"/>
    <property type="molecule type" value="Genomic_DNA"/>
</dbReference>
<dbReference type="SUPFAM" id="SSF51735">
    <property type="entry name" value="NAD(P)-binding Rossmann-fold domains"/>
    <property type="match status" value="1"/>
</dbReference>
<comment type="caution">
    <text evidence="5">The sequence shown here is derived from an EMBL/GenBank/DDBJ whole genome shotgun (WGS) entry which is preliminary data.</text>
</comment>
<name>A0A9P4XZR8_CRYP1</name>
<evidence type="ECO:0000256" key="2">
    <source>
        <dbReference type="ARBA" id="ARBA00022857"/>
    </source>
</evidence>
<dbReference type="RefSeq" id="XP_040774862.1">
    <property type="nucleotide sequence ID" value="XM_040915908.1"/>
</dbReference>
<evidence type="ECO:0000313" key="5">
    <source>
        <dbReference type="EMBL" id="KAF3763901.1"/>
    </source>
</evidence>
<evidence type="ECO:0000256" key="4">
    <source>
        <dbReference type="RuleBase" id="RU000363"/>
    </source>
</evidence>
<accession>A0A9P4XZR8</accession>
<gene>
    <name evidence="5" type="ORF">M406DRAFT_232525</name>
</gene>
<dbReference type="AlphaFoldDB" id="A0A9P4XZR8"/>
<dbReference type="PANTHER" id="PTHR43976">
    <property type="entry name" value="SHORT CHAIN DEHYDROGENASE"/>
    <property type="match status" value="1"/>
</dbReference>
<dbReference type="InterPro" id="IPR051911">
    <property type="entry name" value="SDR_oxidoreductase"/>
</dbReference>
<dbReference type="InterPro" id="IPR020904">
    <property type="entry name" value="Sc_DH/Rdtase_CS"/>
</dbReference>
<feature type="non-terminal residue" evidence="5">
    <location>
        <position position="286"/>
    </location>
</feature>
<evidence type="ECO:0000313" key="6">
    <source>
        <dbReference type="Proteomes" id="UP000803844"/>
    </source>
</evidence>
<sequence>KVYLITGCSSGLGYEIAITALKAGHKVIATSRNPSKTPDKVQQITNLGGQWAALNVSSPTLEAQFHNTILPLLPNGRLDTLINNAGIAVGSVVEDIHMDAARDILETNFWGTMRLSRLAVPIMRAKGGGGNIVNISSSNALLPLPMLSIYAASKSAIDSFSLSLAGEVAQFGIRVMVVSPAGMRTSFVQNGEDQSQAGKDLREEYKGTSVEAVMHAITDLGNFKVDPVRAAAVIVAAIDGTGVFEGVPKDFFRLPIGAQSIDALEMRIGELKGCLEGLSAVANSVD</sequence>
<dbReference type="PANTHER" id="PTHR43976:SF16">
    <property type="entry name" value="SHORT-CHAIN DEHYDROGENASE_REDUCTASE FAMILY PROTEIN"/>
    <property type="match status" value="1"/>
</dbReference>
<dbReference type="Proteomes" id="UP000803844">
    <property type="component" value="Unassembled WGS sequence"/>
</dbReference>
<dbReference type="Pfam" id="PF00106">
    <property type="entry name" value="adh_short"/>
    <property type="match status" value="1"/>
</dbReference>
<dbReference type="PROSITE" id="PS00061">
    <property type="entry name" value="ADH_SHORT"/>
    <property type="match status" value="1"/>
</dbReference>
<comment type="similarity">
    <text evidence="1 4">Belongs to the short-chain dehydrogenases/reductases (SDR) family.</text>
</comment>
<dbReference type="InterPro" id="IPR002347">
    <property type="entry name" value="SDR_fam"/>
</dbReference>
<dbReference type="GeneID" id="63833037"/>
<dbReference type="PRINTS" id="PR00081">
    <property type="entry name" value="GDHRDH"/>
</dbReference>
<dbReference type="OrthoDB" id="1274115at2759"/>
<dbReference type="PRINTS" id="PR00080">
    <property type="entry name" value="SDRFAMILY"/>
</dbReference>
<protein>
    <submittedName>
        <fullName evidence="5">NAD(P)-binding protein</fullName>
    </submittedName>
</protein>
<keyword evidence="3" id="KW-0560">Oxidoreductase</keyword>
<dbReference type="InterPro" id="IPR036291">
    <property type="entry name" value="NAD(P)-bd_dom_sf"/>
</dbReference>
<keyword evidence="2" id="KW-0521">NADP</keyword>
<keyword evidence="6" id="KW-1185">Reference proteome</keyword>
<feature type="non-terminal residue" evidence="5">
    <location>
        <position position="1"/>
    </location>
</feature>
<evidence type="ECO:0000256" key="1">
    <source>
        <dbReference type="ARBA" id="ARBA00006484"/>
    </source>
</evidence>
<evidence type="ECO:0000256" key="3">
    <source>
        <dbReference type="ARBA" id="ARBA00023002"/>
    </source>
</evidence>
<dbReference type="GO" id="GO:0016491">
    <property type="term" value="F:oxidoreductase activity"/>
    <property type="evidence" value="ECO:0007669"/>
    <property type="project" value="UniProtKB-KW"/>
</dbReference>
<organism evidence="5 6">
    <name type="scientific">Cryphonectria parasitica (strain ATCC 38755 / EP155)</name>
    <dbReference type="NCBI Taxonomy" id="660469"/>
    <lineage>
        <taxon>Eukaryota</taxon>
        <taxon>Fungi</taxon>
        <taxon>Dikarya</taxon>
        <taxon>Ascomycota</taxon>
        <taxon>Pezizomycotina</taxon>
        <taxon>Sordariomycetes</taxon>
        <taxon>Sordariomycetidae</taxon>
        <taxon>Diaporthales</taxon>
        <taxon>Cryphonectriaceae</taxon>
        <taxon>Cryphonectria-Endothia species complex</taxon>
        <taxon>Cryphonectria</taxon>
    </lineage>
</organism>